<gene>
    <name evidence="1" type="ORF">UFOPK3967_02783</name>
</gene>
<dbReference type="InterPro" id="IPR012340">
    <property type="entry name" value="NA-bd_OB-fold"/>
</dbReference>
<dbReference type="SUPFAM" id="SSF50249">
    <property type="entry name" value="Nucleic acid-binding proteins"/>
    <property type="match status" value="1"/>
</dbReference>
<evidence type="ECO:0000313" key="1">
    <source>
        <dbReference type="EMBL" id="CAB5021242.1"/>
    </source>
</evidence>
<dbReference type="AlphaFoldDB" id="A0A6J7R2P0"/>
<reference evidence="1" key="1">
    <citation type="submission" date="2020-05" db="EMBL/GenBank/DDBJ databases">
        <authorList>
            <person name="Chiriac C."/>
            <person name="Salcher M."/>
            <person name="Ghai R."/>
            <person name="Kavagutti S V."/>
        </authorList>
    </citation>
    <scope>NUCLEOTIDE SEQUENCE</scope>
</reference>
<protein>
    <submittedName>
        <fullName evidence="1">Unannotated protein</fullName>
    </submittedName>
</protein>
<proteinExistence type="predicted"/>
<sequence>MSHPVAPALPEIAPQRGEVVAYDATAGYGTIRGSDGREWWFHCTSIADGSRLIDVGTVGVFSLVPGHSGRWEAVGIVSG</sequence>
<organism evidence="1">
    <name type="scientific">freshwater metagenome</name>
    <dbReference type="NCBI Taxonomy" id="449393"/>
    <lineage>
        <taxon>unclassified sequences</taxon>
        <taxon>metagenomes</taxon>
        <taxon>ecological metagenomes</taxon>
    </lineage>
</organism>
<dbReference type="Gene3D" id="2.40.50.140">
    <property type="entry name" value="Nucleic acid-binding proteins"/>
    <property type="match status" value="1"/>
</dbReference>
<accession>A0A6J7R2P0</accession>
<name>A0A6J7R2P0_9ZZZZ</name>
<dbReference type="EMBL" id="CAFBOS010000241">
    <property type="protein sequence ID" value="CAB5021242.1"/>
    <property type="molecule type" value="Genomic_DNA"/>
</dbReference>